<evidence type="ECO:0000256" key="3">
    <source>
        <dbReference type="ARBA" id="ARBA00012027"/>
    </source>
</evidence>
<evidence type="ECO:0000256" key="2">
    <source>
        <dbReference type="ARBA" id="ARBA00008664"/>
    </source>
</evidence>
<evidence type="ECO:0000259" key="9">
    <source>
        <dbReference type="PROSITE" id="PS51841"/>
    </source>
</evidence>
<keyword evidence="4" id="KW-0378">Hydrolase</keyword>
<name>A0A350HA45_UNCW3</name>
<protein>
    <recommendedName>
        <fullName evidence="3">phospholipase D</fullName>
        <ecNumber evidence="3">3.1.4.4</ecNumber>
    </recommendedName>
</protein>
<feature type="domain" description="LTD" evidence="9">
    <location>
        <begin position="23"/>
        <end position="147"/>
    </location>
</feature>
<feature type="transmembrane region" description="Helical" evidence="7">
    <location>
        <begin position="7"/>
        <end position="25"/>
    </location>
</feature>
<dbReference type="PROSITE" id="PS51841">
    <property type="entry name" value="LTD"/>
    <property type="match status" value="1"/>
</dbReference>
<dbReference type="InterPro" id="IPR025202">
    <property type="entry name" value="PLD-like_dom"/>
</dbReference>
<evidence type="ECO:0000256" key="4">
    <source>
        <dbReference type="ARBA" id="ARBA00022801"/>
    </source>
</evidence>
<dbReference type="InterPro" id="IPR001322">
    <property type="entry name" value="Lamin_tail_dom"/>
</dbReference>
<reference evidence="10 11" key="1">
    <citation type="journal article" date="2018" name="Nat. Biotechnol.">
        <title>A standardized bacterial taxonomy based on genome phylogeny substantially revises the tree of life.</title>
        <authorList>
            <person name="Parks D.H."/>
            <person name="Chuvochina M."/>
            <person name="Waite D.W."/>
            <person name="Rinke C."/>
            <person name="Skarshewski A."/>
            <person name="Chaumeil P.A."/>
            <person name="Hugenholtz P."/>
        </authorList>
    </citation>
    <scope>NUCLEOTIDE SEQUENCE [LARGE SCALE GENOMIC DNA]</scope>
    <source>
        <strain evidence="10">UBA9956</strain>
    </source>
</reference>
<dbReference type="SUPFAM" id="SSF56024">
    <property type="entry name" value="Phospholipase D/nuclease"/>
    <property type="match status" value="2"/>
</dbReference>
<comment type="caution">
    <text evidence="10">The sequence shown here is derived from an EMBL/GenBank/DDBJ whole genome shotgun (WGS) entry which is preliminary data.</text>
</comment>
<dbReference type="CDD" id="cd09173">
    <property type="entry name" value="PLDc_Nuc_like_unchar1_2"/>
    <property type="match status" value="1"/>
</dbReference>
<dbReference type="Pfam" id="PF13091">
    <property type="entry name" value="PLDc_2"/>
    <property type="match status" value="2"/>
</dbReference>
<evidence type="ECO:0000313" key="10">
    <source>
        <dbReference type="EMBL" id="HAV92411.1"/>
    </source>
</evidence>
<dbReference type="InterPro" id="IPR001736">
    <property type="entry name" value="PLipase_D/transphosphatidylase"/>
</dbReference>
<evidence type="ECO:0000256" key="1">
    <source>
        <dbReference type="ARBA" id="ARBA00000798"/>
    </source>
</evidence>
<dbReference type="CDD" id="cd09116">
    <property type="entry name" value="PLDc_Nuc_like"/>
    <property type="match status" value="1"/>
</dbReference>
<dbReference type="Gene3D" id="3.30.870.10">
    <property type="entry name" value="Endonuclease Chain A"/>
    <property type="match status" value="2"/>
</dbReference>
<keyword evidence="6" id="KW-0443">Lipid metabolism</keyword>
<dbReference type="PROSITE" id="PS50035">
    <property type="entry name" value="PLD"/>
    <property type="match status" value="2"/>
</dbReference>
<feature type="domain" description="PLD phosphodiesterase" evidence="8">
    <location>
        <begin position="606"/>
        <end position="639"/>
    </location>
</feature>
<organism evidence="10 11">
    <name type="scientific">candidate division WOR-3 bacterium</name>
    <dbReference type="NCBI Taxonomy" id="2052148"/>
    <lineage>
        <taxon>Bacteria</taxon>
        <taxon>Bacteria division WOR-3</taxon>
    </lineage>
</organism>
<dbReference type="GO" id="GO:0016042">
    <property type="term" value="P:lipid catabolic process"/>
    <property type="evidence" value="ECO:0007669"/>
    <property type="project" value="UniProtKB-KW"/>
</dbReference>
<dbReference type="Pfam" id="PF00932">
    <property type="entry name" value="LTD"/>
    <property type="match status" value="1"/>
</dbReference>
<comment type="catalytic activity">
    <reaction evidence="1">
        <text>a 1,2-diacyl-sn-glycero-3-phosphocholine + H2O = a 1,2-diacyl-sn-glycero-3-phosphate + choline + H(+)</text>
        <dbReference type="Rhea" id="RHEA:14445"/>
        <dbReference type="ChEBI" id="CHEBI:15354"/>
        <dbReference type="ChEBI" id="CHEBI:15377"/>
        <dbReference type="ChEBI" id="CHEBI:15378"/>
        <dbReference type="ChEBI" id="CHEBI:57643"/>
        <dbReference type="ChEBI" id="CHEBI:58608"/>
        <dbReference type="EC" id="3.1.4.4"/>
    </reaction>
</comment>
<dbReference type="InterPro" id="IPR036415">
    <property type="entry name" value="Lamin_tail_dom_sf"/>
</dbReference>
<dbReference type="GO" id="GO:0006793">
    <property type="term" value="P:phosphorus metabolic process"/>
    <property type="evidence" value="ECO:0007669"/>
    <property type="project" value="UniProtKB-ARBA"/>
</dbReference>
<keyword evidence="7" id="KW-0472">Membrane</keyword>
<dbReference type="GO" id="GO:0016891">
    <property type="term" value="F:RNA endonuclease activity producing 5'-phosphomonoesters, hydrolytic mechanism"/>
    <property type="evidence" value="ECO:0007669"/>
    <property type="project" value="TreeGrafter"/>
</dbReference>
<dbReference type="Proteomes" id="UP000264062">
    <property type="component" value="Unassembled WGS sequence"/>
</dbReference>
<gene>
    <name evidence="10" type="ORF">DCW38_04440</name>
</gene>
<evidence type="ECO:0000313" key="11">
    <source>
        <dbReference type="Proteomes" id="UP000264062"/>
    </source>
</evidence>
<feature type="domain" description="PLD phosphodiesterase" evidence="8">
    <location>
        <begin position="423"/>
        <end position="450"/>
    </location>
</feature>
<dbReference type="InterPro" id="IPR051406">
    <property type="entry name" value="PLD_domain"/>
</dbReference>
<keyword evidence="7" id="KW-1133">Transmembrane helix</keyword>
<dbReference type="GO" id="GO:0004630">
    <property type="term" value="F:phospholipase D activity"/>
    <property type="evidence" value="ECO:0007669"/>
    <property type="project" value="UniProtKB-EC"/>
</dbReference>
<dbReference type="EMBL" id="DMZY01000131">
    <property type="protein sequence ID" value="HAV92411.1"/>
    <property type="molecule type" value="Genomic_DNA"/>
</dbReference>
<accession>A0A350HA45</accession>
<sequence length="743" mass="83069">MLKNVPSIIILFFILVFPFISYSHYPLITEVLHNPSTYLDRSEWIELYNNTTEPILIDGWKVTDGEGVWTIPSNNYYLYPGGKITLAWYADTFKSYYGYAPDFGAIVGTSGARPLSTSNTITLANAGDQVYLKNASDSIIDCFAYIEPGTGSDSVWYHISTQLFEDTSFIRWPEDAEGLEEYGEVSEVLSEVWGNATGQATIGPDTGGLHPQGLLIKDVSQNPGSPDFLDKVIISCTAISDTSINYVKLFWSLNNFINTDSISMIKLSDSAFIETIPAFPKATDLRYYLKGADNRGRTLFYPPAAPATYCRYIVADTGESYFEIHFNKTVDVSLASMTVAKGEDSLDYHLGKYIHNAQKTIDCAFYDFDRQVIADSLEAAHNRGVKVRFITDDTNRVLSQQVAQLEAAGITVIDDDFPLSYGGSNLMHNKFCIIDTTYTFTGSWNITDNCTDRNANNSIIIRDRQLAENYIKEFTEMWGSTTMTPNSSISKFSTQKTDNISHVFIIDNDTVKVYMSPSDGCASKLISAISTANSSIYFCIFSFSHQGIADAMKVKYDAGVDVKGVFDATYWNAYYSKSLDMRGLWNTAKDNNPWSPPADVFLDSVDGNLLHHKYMLIDADKWDSNPIVATGSFNWSNAAEDGNDENLILIHSKYFADLFIQEFAARYKEAGGTDTIAVDTKLEQANISVRRSRENVIIDYSLDNQNLESVEIVFKDEKIFTSSSLCGRFIHNNSNGGKYEFYA</sequence>
<evidence type="ECO:0000256" key="5">
    <source>
        <dbReference type="ARBA" id="ARBA00022963"/>
    </source>
</evidence>
<comment type="similarity">
    <text evidence="2">Belongs to the phospholipase D family.</text>
</comment>
<dbReference type="EC" id="3.1.4.4" evidence="3"/>
<feature type="non-terminal residue" evidence="10">
    <location>
        <position position="743"/>
    </location>
</feature>
<keyword evidence="7" id="KW-0812">Transmembrane</keyword>
<dbReference type="PANTHER" id="PTHR43856">
    <property type="entry name" value="CARDIOLIPIN HYDROLASE"/>
    <property type="match status" value="1"/>
</dbReference>
<evidence type="ECO:0000256" key="7">
    <source>
        <dbReference type="SAM" id="Phobius"/>
    </source>
</evidence>
<evidence type="ECO:0000259" key="8">
    <source>
        <dbReference type="PROSITE" id="PS50035"/>
    </source>
</evidence>
<dbReference type="PANTHER" id="PTHR43856:SF1">
    <property type="entry name" value="MITOCHONDRIAL CARDIOLIPIN HYDROLASE"/>
    <property type="match status" value="1"/>
</dbReference>
<proteinExistence type="inferred from homology"/>
<keyword evidence="5" id="KW-0442">Lipid degradation</keyword>
<dbReference type="SMART" id="SM00155">
    <property type="entry name" value="PLDc"/>
    <property type="match status" value="2"/>
</dbReference>
<dbReference type="AlphaFoldDB" id="A0A350HA45"/>
<evidence type="ECO:0000256" key="6">
    <source>
        <dbReference type="ARBA" id="ARBA00023098"/>
    </source>
</evidence>
<dbReference type="SUPFAM" id="SSF74853">
    <property type="entry name" value="Lamin A/C globular tail domain"/>
    <property type="match status" value="1"/>
</dbReference>